<dbReference type="AlphaFoldDB" id="A0A497E6T0"/>
<keyword evidence="2" id="KW-0547">Nucleotide-binding</keyword>
<dbReference type="NCBIfam" id="TIGR01188">
    <property type="entry name" value="drrA"/>
    <property type="match status" value="1"/>
</dbReference>
<keyword evidence="1" id="KW-0813">Transport</keyword>
<dbReference type="PROSITE" id="PS50893">
    <property type="entry name" value="ABC_TRANSPORTER_2"/>
    <property type="match status" value="1"/>
</dbReference>
<organism evidence="6 7">
    <name type="scientific">Aerophobetes bacterium</name>
    <dbReference type="NCBI Taxonomy" id="2030807"/>
    <lineage>
        <taxon>Bacteria</taxon>
        <taxon>Candidatus Aerophobota</taxon>
    </lineage>
</organism>
<dbReference type="InterPro" id="IPR005894">
    <property type="entry name" value="DrrA"/>
</dbReference>
<dbReference type="EMBL" id="QMPZ01000018">
    <property type="protein sequence ID" value="RLE10081.1"/>
    <property type="molecule type" value="Genomic_DNA"/>
</dbReference>
<dbReference type="Gene3D" id="3.40.50.300">
    <property type="entry name" value="P-loop containing nucleotide triphosphate hydrolases"/>
    <property type="match status" value="1"/>
</dbReference>
<evidence type="ECO:0000256" key="1">
    <source>
        <dbReference type="ARBA" id="ARBA00022448"/>
    </source>
</evidence>
<dbReference type="InterPro" id="IPR050763">
    <property type="entry name" value="ABC_transporter_ATP-binding"/>
</dbReference>
<dbReference type="PANTHER" id="PTHR42711:SF5">
    <property type="entry name" value="ABC TRANSPORTER ATP-BINDING PROTEIN NATA"/>
    <property type="match status" value="1"/>
</dbReference>
<dbReference type="InterPro" id="IPR003439">
    <property type="entry name" value="ABC_transporter-like_ATP-bd"/>
</dbReference>
<evidence type="ECO:0000313" key="6">
    <source>
        <dbReference type="EMBL" id="RLE10081.1"/>
    </source>
</evidence>
<keyword evidence="3 6" id="KW-0067">ATP-binding</keyword>
<comment type="similarity">
    <text evidence="4">Belongs to the ABC transporter superfamily. Drug exporter-1 (DrugE1) (TC 3.A.1.105) family.</text>
</comment>
<name>A0A497E6T0_UNCAE</name>
<evidence type="ECO:0000259" key="5">
    <source>
        <dbReference type="PROSITE" id="PS50893"/>
    </source>
</evidence>
<proteinExistence type="inferred from homology"/>
<dbReference type="SUPFAM" id="SSF52540">
    <property type="entry name" value="P-loop containing nucleoside triphosphate hydrolases"/>
    <property type="match status" value="1"/>
</dbReference>
<dbReference type="GO" id="GO:1900753">
    <property type="term" value="P:doxorubicin transport"/>
    <property type="evidence" value="ECO:0007669"/>
    <property type="project" value="InterPro"/>
</dbReference>
<reference evidence="6 7" key="1">
    <citation type="submission" date="2018-06" db="EMBL/GenBank/DDBJ databases">
        <title>Extensive metabolic versatility and redundancy in microbially diverse, dynamic hydrothermal sediments.</title>
        <authorList>
            <person name="Dombrowski N."/>
            <person name="Teske A."/>
            <person name="Baker B.J."/>
        </authorList>
    </citation>
    <scope>NUCLEOTIDE SEQUENCE [LARGE SCALE GENOMIC DNA]</scope>
    <source>
        <strain evidence="6">B47_G16</strain>
    </source>
</reference>
<accession>A0A497E6T0</accession>
<evidence type="ECO:0000256" key="4">
    <source>
        <dbReference type="ARBA" id="ARBA00049985"/>
    </source>
</evidence>
<dbReference type="GO" id="GO:0016887">
    <property type="term" value="F:ATP hydrolysis activity"/>
    <property type="evidence" value="ECO:0007669"/>
    <property type="project" value="InterPro"/>
</dbReference>
<protein>
    <submittedName>
        <fullName evidence="6">ATP-binding protein</fullName>
    </submittedName>
</protein>
<dbReference type="SMART" id="SM00382">
    <property type="entry name" value="AAA"/>
    <property type="match status" value="1"/>
</dbReference>
<dbReference type="Proteomes" id="UP000279422">
    <property type="component" value="Unassembled WGS sequence"/>
</dbReference>
<dbReference type="InterPro" id="IPR003593">
    <property type="entry name" value="AAA+_ATPase"/>
</dbReference>
<dbReference type="InterPro" id="IPR027417">
    <property type="entry name" value="P-loop_NTPase"/>
</dbReference>
<dbReference type="PANTHER" id="PTHR42711">
    <property type="entry name" value="ABC TRANSPORTER ATP-BINDING PROTEIN"/>
    <property type="match status" value="1"/>
</dbReference>
<evidence type="ECO:0000256" key="2">
    <source>
        <dbReference type="ARBA" id="ARBA00022741"/>
    </source>
</evidence>
<evidence type="ECO:0000256" key="3">
    <source>
        <dbReference type="ARBA" id="ARBA00022840"/>
    </source>
</evidence>
<evidence type="ECO:0000313" key="7">
    <source>
        <dbReference type="Proteomes" id="UP000279422"/>
    </source>
</evidence>
<sequence length="335" mass="37934">MGKKCPKENVNIQKGSKTNHRNAPLSIAIRAVDLTKYYGKLRAVDHISFEVKRGEIFGFLGPNGAGKSTTIRMLTGILKPDGGEIYLSGINLKDDLIEARRVMGIVPETCNVYVDLSVWENLMLMGKLYGVPKTKRKVRARELLERFSLHQRKDEKARKLSKGLKQRLILAMCLIHNPDILFLDEPTSGLDVQSSRLIRGIIKELKQKGVTVFLTTHNIEEANLMCDRIAIINKGKLAAIDTPQRLKGVIQGSQSVEVAFDRSKPDELRWLKDIPCVSRVEKLGNKFRLYTDDPDKVICEIVKYRELKSQRLTLLNTLGPSLEDVFLELIREEAE</sequence>
<dbReference type="GO" id="GO:0005524">
    <property type="term" value="F:ATP binding"/>
    <property type="evidence" value="ECO:0007669"/>
    <property type="project" value="UniProtKB-KW"/>
</dbReference>
<feature type="domain" description="ABC transporter" evidence="5">
    <location>
        <begin position="29"/>
        <end position="259"/>
    </location>
</feature>
<comment type="caution">
    <text evidence="6">The sequence shown here is derived from an EMBL/GenBank/DDBJ whole genome shotgun (WGS) entry which is preliminary data.</text>
</comment>
<gene>
    <name evidence="6" type="ORF">DRJ00_02525</name>
</gene>
<dbReference type="Pfam" id="PF00005">
    <property type="entry name" value="ABC_tran"/>
    <property type="match status" value="1"/>
</dbReference>
<dbReference type="GO" id="GO:0043215">
    <property type="term" value="P:daunorubicin transport"/>
    <property type="evidence" value="ECO:0007669"/>
    <property type="project" value="InterPro"/>
</dbReference>